<evidence type="ECO:0000259" key="7">
    <source>
        <dbReference type="Pfam" id="PF08281"/>
    </source>
</evidence>
<evidence type="ECO:0000256" key="3">
    <source>
        <dbReference type="ARBA" id="ARBA00023082"/>
    </source>
</evidence>
<sequence length="189" mass="21256">MRNRTDLALRLTEALSHNTPDLLRYLERRLNRDDAADALADLMTIGWRRANTLPAGPEQARMWLFGIARHVVANAARTERRQSNLAERLRETLRTTPAEVRSIDEDAEVRDAIARLAPDQAELVRLIHWEGFSIAEAGKILGISASTARTRYQRARADLKAALSLHGDTQIYARDNPRAIVAAAQSEQR</sequence>
<dbReference type="EMBL" id="QZVS01000021">
    <property type="protein sequence ID" value="RJT92447.1"/>
    <property type="molecule type" value="Genomic_DNA"/>
</dbReference>
<evidence type="ECO:0000259" key="6">
    <source>
        <dbReference type="Pfam" id="PF04542"/>
    </source>
</evidence>
<dbReference type="InterPro" id="IPR039425">
    <property type="entry name" value="RNA_pol_sigma-70-like"/>
</dbReference>
<evidence type="ECO:0000256" key="1">
    <source>
        <dbReference type="ARBA" id="ARBA00010641"/>
    </source>
</evidence>
<dbReference type="Gene3D" id="1.10.10.10">
    <property type="entry name" value="Winged helix-like DNA-binding domain superfamily/Winged helix DNA-binding domain"/>
    <property type="match status" value="1"/>
</dbReference>
<dbReference type="Pfam" id="PF08281">
    <property type="entry name" value="Sigma70_r4_2"/>
    <property type="match status" value="1"/>
</dbReference>
<dbReference type="InterPro" id="IPR013325">
    <property type="entry name" value="RNA_pol_sigma_r2"/>
</dbReference>
<dbReference type="SUPFAM" id="SSF88659">
    <property type="entry name" value="Sigma3 and sigma4 domains of RNA polymerase sigma factors"/>
    <property type="match status" value="1"/>
</dbReference>
<keyword evidence="4" id="KW-0238">DNA-binding</keyword>
<protein>
    <submittedName>
        <fullName evidence="8">RNA polymerase sigma factor</fullName>
    </submittedName>
</protein>
<dbReference type="PANTHER" id="PTHR43133">
    <property type="entry name" value="RNA POLYMERASE ECF-TYPE SIGMA FACTO"/>
    <property type="match status" value="1"/>
</dbReference>
<dbReference type="InterPro" id="IPR014284">
    <property type="entry name" value="RNA_pol_sigma-70_dom"/>
</dbReference>
<dbReference type="Proteomes" id="UP000272015">
    <property type="component" value="Unassembled WGS sequence"/>
</dbReference>
<dbReference type="Pfam" id="PF04542">
    <property type="entry name" value="Sigma70_r2"/>
    <property type="match status" value="1"/>
</dbReference>
<dbReference type="InterPro" id="IPR036388">
    <property type="entry name" value="WH-like_DNA-bd_sf"/>
</dbReference>
<gene>
    <name evidence="8" type="ORF">D6T64_00280</name>
</gene>
<evidence type="ECO:0000256" key="5">
    <source>
        <dbReference type="ARBA" id="ARBA00023163"/>
    </source>
</evidence>
<feature type="domain" description="RNA polymerase sigma-70 region 2" evidence="6">
    <location>
        <begin position="17"/>
        <end position="81"/>
    </location>
</feature>
<proteinExistence type="inferred from homology"/>
<evidence type="ECO:0000256" key="4">
    <source>
        <dbReference type="ARBA" id="ARBA00023125"/>
    </source>
</evidence>
<dbReference type="GO" id="GO:0006352">
    <property type="term" value="P:DNA-templated transcription initiation"/>
    <property type="evidence" value="ECO:0007669"/>
    <property type="project" value="InterPro"/>
</dbReference>
<keyword evidence="9" id="KW-1185">Reference proteome</keyword>
<dbReference type="Gene3D" id="1.10.1740.10">
    <property type="match status" value="1"/>
</dbReference>
<comment type="caution">
    <text evidence="8">The sequence shown here is derived from an EMBL/GenBank/DDBJ whole genome shotgun (WGS) entry which is preliminary data.</text>
</comment>
<name>A0A3A5MQR6_9MICO</name>
<dbReference type="CDD" id="cd06171">
    <property type="entry name" value="Sigma70_r4"/>
    <property type="match status" value="1"/>
</dbReference>
<dbReference type="InterPro" id="IPR013249">
    <property type="entry name" value="RNA_pol_sigma70_r4_t2"/>
</dbReference>
<dbReference type="PANTHER" id="PTHR43133:SF8">
    <property type="entry name" value="RNA POLYMERASE SIGMA FACTOR HI_1459-RELATED"/>
    <property type="match status" value="1"/>
</dbReference>
<dbReference type="OrthoDB" id="3747638at2"/>
<dbReference type="GO" id="GO:0016987">
    <property type="term" value="F:sigma factor activity"/>
    <property type="evidence" value="ECO:0007669"/>
    <property type="project" value="UniProtKB-KW"/>
</dbReference>
<dbReference type="NCBIfam" id="TIGR02937">
    <property type="entry name" value="sigma70-ECF"/>
    <property type="match status" value="1"/>
</dbReference>
<dbReference type="AlphaFoldDB" id="A0A3A5MQR6"/>
<dbReference type="InterPro" id="IPR007627">
    <property type="entry name" value="RNA_pol_sigma70_r2"/>
</dbReference>
<dbReference type="RefSeq" id="WP_119970316.1">
    <property type="nucleotide sequence ID" value="NZ_JBHSQA010000020.1"/>
</dbReference>
<keyword evidence="2" id="KW-0805">Transcription regulation</keyword>
<evidence type="ECO:0000313" key="8">
    <source>
        <dbReference type="EMBL" id="RJT92447.1"/>
    </source>
</evidence>
<evidence type="ECO:0000256" key="2">
    <source>
        <dbReference type="ARBA" id="ARBA00023015"/>
    </source>
</evidence>
<keyword evidence="5" id="KW-0804">Transcription</keyword>
<feature type="domain" description="RNA polymerase sigma factor 70 region 4 type 2" evidence="7">
    <location>
        <begin position="108"/>
        <end position="159"/>
    </location>
</feature>
<organism evidence="8 9">
    <name type="scientific">Cryobacterium melibiosiphilum</name>
    <dbReference type="NCBI Taxonomy" id="995039"/>
    <lineage>
        <taxon>Bacteria</taxon>
        <taxon>Bacillati</taxon>
        <taxon>Actinomycetota</taxon>
        <taxon>Actinomycetes</taxon>
        <taxon>Micrococcales</taxon>
        <taxon>Microbacteriaceae</taxon>
        <taxon>Cryobacterium</taxon>
    </lineage>
</organism>
<dbReference type="GO" id="GO:0003677">
    <property type="term" value="F:DNA binding"/>
    <property type="evidence" value="ECO:0007669"/>
    <property type="project" value="UniProtKB-KW"/>
</dbReference>
<evidence type="ECO:0000313" key="9">
    <source>
        <dbReference type="Proteomes" id="UP000272015"/>
    </source>
</evidence>
<accession>A0A3A5MQR6</accession>
<dbReference type="SUPFAM" id="SSF88946">
    <property type="entry name" value="Sigma2 domain of RNA polymerase sigma factors"/>
    <property type="match status" value="1"/>
</dbReference>
<dbReference type="InterPro" id="IPR013324">
    <property type="entry name" value="RNA_pol_sigma_r3/r4-like"/>
</dbReference>
<keyword evidence="3" id="KW-0731">Sigma factor</keyword>
<comment type="similarity">
    <text evidence="1">Belongs to the sigma-70 factor family. ECF subfamily.</text>
</comment>
<reference evidence="8 9" key="1">
    <citation type="submission" date="2018-09" db="EMBL/GenBank/DDBJ databases">
        <title>Novel species of Cryobacterium.</title>
        <authorList>
            <person name="Liu Q."/>
            <person name="Xin Y.-H."/>
        </authorList>
    </citation>
    <scope>NUCLEOTIDE SEQUENCE [LARGE SCALE GENOMIC DNA]</scope>
    <source>
        <strain evidence="8 9">Hh39</strain>
    </source>
</reference>